<dbReference type="GO" id="GO:0016301">
    <property type="term" value="F:kinase activity"/>
    <property type="evidence" value="ECO:0007669"/>
    <property type="project" value="UniProtKB-KW"/>
</dbReference>
<dbReference type="EMBL" id="WAEL01000012">
    <property type="protein sequence ID" value="NID13487.1"/>
    <property type="molecule type" value="Genomic_DNA"/>
</dbReference>
<name>A0ABX0QRI8_9BACT</name>
<keyword evidence="3" id="KW-0418">Kinase</keyword>
<feature type="transmembrane region" description="Helical" evidence="1">
    <location>
        <begin position="229"/>
        <end position="251"/>
    </location>
</feature>
<reference evidence="4" key="2">
    <citation type="submission" date="2023-07" db="EMBL/GenBank/DDBJ databases">
        <authorList>
            <person name="Jung D.-H."/>
        </authorList>
    </citation>
    <scope>NUCLEOTIDE SEQUENCE [LARGE SCALE GENOMIC DNA]</scope>
    <source>
        <strain evidence="4">JA-25</strain>
    </source>
</reference>
<feature type="domain" description="Signal transduction histidine kinase internal region" evidence="2">
    <location>
        <begin position="288"/>
        <end position="363"/>
    </location>
</feature>
<feature type="transmembrane region" description="Helical" evidence="1">
    <location>
        <begin position="110"/>
        <end position="131"/>
    </location>
</feature>
<dbReference type="InterPro" id="IPR010559">
    <property type="entry name" value="Sig_transdc_His_kin_internal"/>
</dbReference>
<dbReference type="Pfam" id="PF06580">
    <property type="entry name" value="His_kinase"/>
    <property type="match status" value="1"/>
</dbReference>
<evidence type="ECO:0000256" key="1">
    <source>
        <dbReference type="SAM" id="Phobius"/>
    </source>
</evidence>
<sequence length="469" mass="54070">MNQAETQLKQLLERSRQQLTLPFSNVQRRLLYVINITYLVLTPIFLISEKLATGSYVPNYRLWFIYGFVGIANLVSGIYAFVTLKETRFTVFGKRLDSSKLKRDSRIDKVLRWMSVVSVMCLSVVNTLGIGNPSTDSLLTDFAFAHSLIVLAALILGRTAMLTWSVVIVAILTWVTFGKLGYSYRFNYLTPTESVSYESALVQRKAWALNRQAVLKANHLNPPQASRYFNVWIIFIGVATATAYFFAGVALDLFKVIPEVTDDIKDAIDATKVAEERRLLQQQETLTTELKALKAQVNPHFLYNTLNYFYIRSQEVDPELADSIIKLSEIMRYSMREDFNTAKLSEEINYMKQFISLHQLRYRMHIRFSVTGNVEAKGILPFLLIGLVENAFKHGNMTDPDFPFVIDIKAFDDRIEFFTTNLKNRKQRFESNNIGLANTRQRLERTYENYTFEIDETDDTFSCTLKLFN</sequence>
<keyword evidence="4" id="KW-1185">Reference proteome</keyword>
<feature type="transmembrane region" description="Helical" evidence="1">
    <location>
        <begin position="30"/>
        <end position="48"/>
    </location>
</feature>
<dbReference type="PANTHER" id="PTHR34220:SF7">
    <property type="entry name" value="SENSOR HISTIDINE KINASE YPDA"/>
    <property type="match status" value="1"/>
</dbReference>
<feature type="transmembrane region" description="Helical" evidence="1">
    <location>
        <begin position="60"/>
        <end position="82"/>
    </location>
</feature>
<dbReference type="Proteomes" id="UP000606008">
    <property type="component" value="Unassembled WGS sequence"/>
</dbReference>
<keyword evidence="3" id="KW-0808">Transferase</keyword>
<evidence type="ECO:0000259" key="2">
    <source>
        <dbReference type="Pfam" id="PF06580"/>
    </source>
</evidence>
<gene>
    <name evidence="3" type="ORF">F7231_25190</name>
</gene>
<dbReference type="InterPro" id="IPR050640">
    <property type="entry name" value="Bact_2-comp_sensor_kinase"/>
</dbReference>
<comment type="caution">
    <text evidence="3">The sequence shown here is derived from an EMBL/GenBank/DDBJ whole genome shotgun (WGS) entry which is preliminary data.</text>
</comment>
<feature type="transmembrane region" description="Helical" evidence="1">
    <location>
        <begin position="163"/>
        <end position="182"/>
    </location>
</feature>
<keyword evidence="1" id="KW-0812">Transmembrane</keyword>
<evidence type="ECO:0000313" key="4">
    <source>
        <dbReference type="Proteomes" id="UP000606008"/>
    </source>
</evidence>
<keyword evidence="1" id="KW-0472">Membrane</keyword>
<reference evidence="4" key="1">
    <citation type="submission" date="2019-09" db="EMBL/GenBank/DDBJ databases">
        <authorList>
            <person name="Jung D.-H."/>
        </authorList>
    </citation>
    <scope>NUCLEOTIDE SEQUENCE [LARGE SCALE GENOMIC DNA]</scope>
    <source>
        <strain evidence="4">JA-25</strain>
    </source>
</reference>
<dbReference type="PANTHER" id="PTHR34220">
    <property type="entry name" value="SENSOR HISTIDINE KINASE YPDA"/>
    <property type="match status" value="1"/>
</dbReference>
<accession>A0ABX0QRI8</accession>
<proteinExistence type="predicted"/>
<organism evidence="3 4">
    <name type="scientific">Fibrivirga algicola</name>
    <dbReference type="NCBI Taxonomy" id="2950420"/>
    <lineage>
        <taxon>Bacteria</taxon>
        <taxon>Pseudomonadati</taxon>
        <taxon>Bacteroidota</taxon>
        <taxon>Cytophagia</taxon>
        <taxon>Cytophagales</taxon>
        <taxon>Spirosomataceae</taxon>
        <taxon>Fibrivirga</taxon>
    </lineage>
</organism>
<dbReference type="RefSeq" id="WP_166694010.1">
    <property type="nucleotide sequence ID" value="NZ_WAEL01000012.1"/>
</dbReference>
<evidence type="ECO:0000313" key="3">
    <source>
        <dbReference type="EMBL" id="NID13487.1"/>
    </source>
</evidence>
<keyword evidence="1" id="KW-1133">Transmembrane helix</keyword>
<protein>
    <submittedName>
        <fullName evidence="3">Histidine kinase</fullName>
    </submittedName>
</protein>